<dbReference type="InterPro" id="IPR000160">
    <property type="entry name" value="GGDEF_dom"/>
</dbReference>
<dbReference type="EC" id="2.7.7.65" evidence="1"/>
<sequence length="394" mass="44450">MSCDGELRARIEQSLRRAMSPVPAELLTAYYGYQDIHFRRYLLVTNFLGQAAYLSYALADRLVVPDIFAASLAWRGTYIGLILLLTLAAFRWCRDIRLLDLLLPVSILLAAMIWFRLLVDSNSPHVTTYQYASLIFIVLANLCIQVRFVPALLLSLLISAVTLAGVHRLAAGDGMTLLVFGLVYLPVLFFSLFISFSNTLERRRIFLRSRLDAMTRDELAQANRKLQTLAHTDPLTGTSNRRQFHLSAERELARARRQQEPICLLMLDIDHFKRINDQHGHDAGDRVLRELAGTARKMLREPDLLARFGGEEFVALLPNTALDSARTVAERLRVKLSELRIPDLPQAPIRITVSIGVAPLYQFDLDQALKEADRALYLAKHGGRNQVRLATSTG</sequence>
<reference evidence="5 6" key="1">
    <citation type="submission" date="2018-03" db="EMBL/GenBank/DDBJ databases">
        <title>Comparative genomics illustrates the genes involved in a hyperalkaliphilic mechanisms of Serpentinomonas isolated from highly-alkaline calcium-rich serpentinized springs.</title>
        <authorList>
            <person name="Suzuki S."/>
            <person name="Ishii S."/>
            <person name="Walworth N."/>
            <person name="Bird L."/>
            <person name="Kuenen J.G."/>
            <person name="Nealson K.H."/>
        </authorList>
    </citation>
    <scope>NUCLEOTIDE SEQUENCE [LARGE SCALE GENOMIC DNA]</scope>
    <source>
        <strain evidence="5 6">83</strain>
    </source>
</reference>
<feature type="transmembrane region" description="Helical" evidence="3">
    <location>
        <begin position="151"/>
        <end position="171"/>
    </location>
</feature>
<protein>
    <recommendedName>
        <fullName evidence="1">diguanylate cyclase</fullName>
        <ecNumber evidence="1">2.7.7.65</ecNumber>
    </recommendedName>
</protein>
<comment type="catalytic activity">
    <reaction evidence="2">
        <text>2 GTP = 3',3'-c-di-GMP + 2 diphosphate</text>
        <dbReference type="Rhea" id="RHEA:24898"/>
        <dbReference type="ChEBI" id="CHEBI:33019"/>
        <dbReference type="ChEBI" id="CHEBI:37565"/>
        <dbReference type="ChEBI" id="CHEBI:58805"/>
        <dbReference type="EC" id="2.7.7.65"/>
    </reaction>
</comment>
<keyword evidence="3" id="KW-0472">Membrane</keyword>
<feature type="domain" description="GGDEF" evidence="4">
    <location>
        <begin position="260"/>
        <end position="392"/>
    </location>
</feature>
<dbReference type="RefSeq" id="WP_105730255.1">
    <property type="nucleotide sequence ID" value="NZ_PVLR01000036.1"/>
</dbReference>
<dbReference type="InterPro" id="IPR043128">
    <property type="entry name" value="Rev_trsase/Diguanyl_cyclase"/>
</dbReference>
<name>A0A2S9KCL2_9BURK</name>
<dbReference type="Pfam" id="PF00990">
    <property type="entry name" value="GGDEF"/>
    <property type="match status" value="1"/>
</dbReference>
<dbReference type="PANTHER" id="PTHR45138:SF9">
    <property type="entry name" value="DIGUANYLATE CYCLASE DGCM-RELATED"/>
    <property type="match status" value="1"/>
</dbReference>
<feature type="transmembrane region" description="Helical" evidence="3">
    <location>
        <begin position="177"/>
        <end position="200"/>
    </location>
</feature>
<dbReference type="CDD" id="cd01949">
    <property type="entry name" value="GGDEF"/>
    <property type="match status" value="1"/>
</dbReference>
<feature type="transmembrane region" description="Helical" evidence="3">
    <location>
        <begin position="41"/>
        <end position="59"/>
    </location>
</feature>
<keyword evidence="3" id="KW-0812">Transmembrane</keyword>
<evidence type="ECO:0000256" key="3">
    <source>
        <dbReference type="SAM" id="Phobius"/>
    </source>
</evidence>
<dbReference type="NCBIfam" id="TIGR00254">
    <property type="entry name" value="GGDEF"/>
    <property type="match status" value="1"/>
</dbReference>
<evidence type="ECO:0000313" key="5">
    <source>
        <dbReference type="EMBL" id="PRD68197.1"/>
    </source>
</evidence>
<dbReference type="SUPFAM" id="SSF55073">
    <property type="entry name" value="Nucleotide cyclase"/>
    <property type="match status" value="1"/>
</dbReference>
<dbReference type="GO" id="GO:0005886">
    <property type="term" value="C:plasma membrane"/>
    <property type="evidence" value="ECO:0007669"/>
    <property type="project" value="TreeGrafter"/>
</dbReference>
<dbReference type="GO" id="GO:1902201">
    <property type="term" value="P:negative regulation of bacterial-type flagellum-dependent cell motility"/>
    <property type="evidence" value="ECO:0007669"/>
    <property type="project" value="TreeGrafter"/>
</dbReference>
<gene>
    <name evidence="5" type="ORF">C6P61_12470</name>
</gene>
<dbReference type="InterPro" id="IPR029787">
    <property type="entry name" value="Nucleotide_cyclase"/>
</dbReference>
<dbReference type="GO" id="GO:0052621">
    <property type="term" value="F:diguanylate cyclase activity"/>
    <property type="evidence" value="ECO:0007669"/>
    <property type="project" value="UniProtKB-EC"/>
</dbReference>
<dbReference type="Proteomes" id="UP000238326">
    <property type="component" value="Unassembled WGS sequence"/>
</dbReference>
<dbReference type="EMBL" id="PVLR01000036">
    <property type="protein sequence ID" value="PRD68197.1"/>
    <property type="molecule type" value="Genomic_DNA"/>
</dbReference>
<feature type="transmembrane region" description="Helical" evidence="3">
    <location>
        <begin position="71"/>
        <end position="90"/>
    </location>
</feature>
<organism evidence="5 6">
    <name type="scientific">Malikia spinosa</name>
    <dbReference type="NCBI Taxonomy" id="86180"/>
    <lineage>
        <taxon>Bacteria</taxon>
        <taxon>Pseudomonadati</taxon>
        <taxon>Pseudomonadota</taxon>
        <taxon>Betaproteobacteria</taxon>
        <taxon>Burkholderiales</taxon>
        <taxon>Comamonadaceae</taxon>
        <taxon>Malikia</taxon>
    </lineage>
</organism>
<evidence type="ECO:0000313" key="6">
    <source>
        <dbReference type="Proteomes" id="UP000238326"/>
    </source>
</evidence>
<feature type="transmembrane region" description="Helical" evidence="3">
    <location>
        <begin position="97"/>
        <end position="115"/>
    </location>
</feature>
<feature type="transmembrane region" description="Helical" evidence="3">
    <location>
        <begin position="127"/>
        <end position="144"/>
    </location>
</feature>
<dbReference type="PROSITE" id="PS50887">
    <property type="entry name" value="GGDEF"/>
    <property type="match status" value="1"/>
</dbReference>
<evidence type="ECO:0000256" key="2">
    <source>
        <dbReference type="ARBA" id="ARBA00034247"/>
    </source>
</evidence>
<keyword evidence="6" id="KW-1185">Reference proteome</keyword>
<evidence type="ECO:0000259" key="4">
    <source>
        <dbReference type="PROSITE" id="PS50887"/>
    </source>
</evidence>
<dbReference type="InterPro" id="IPR050469">
    <property type="entry name" value="Diguanylate_Cyclase"/>
</dbReference>
<dbReference type="AlphaFoldDB" id="A0A2S9KCL2"/>
<dbReference type="SMART" id="SM00267">
    <property type="entry name" value="GGDEF"/>
    <property type="match status" value="1"/>
</dbReference>
<evidence type="ECO:0000256" key="1">
    <source>
        <dbReference type="ARBA" id="ARBA00012528"/>
    </source>
</evidence>
<keyword evidence="3" id="KW-1133">Transmembrane helix</keyword>
<accession>A0A2S9KCL2</accession>
<proteinExistence type="predicted"/>
<dbReference type="PANTHER" id="PTHR45138">
    <property type="entry name" value="REGULATORY COMPONENTS OF SENSORY TRANSDUCTION SYSTEM"/>
    <property type="match status" value="1"/>
</dbReference>
<dbReference type="GO" id="GO:0043709">
    <property type="term" value="P:cell adhesion involved in single-species biofilm formation"/>
    <property type="evidence" value="ECO:0007669"/>
    <property type="project" value="TreeGrafter"/>
</dbReference>
<comment type="caution">
    <text evidence="5">The sequence shown here is derived from an EMBL/GenBank/DDBJ whole genome shotgun (WGS) entry which is preliminary data.</text>
</comment>
<dbReference type="Gene3D" id="3.30.70.270">
    <property type="match status" value="1"/>
</dbReference>
<dbReference type="OrthoDB" id="9813903at2"/>
<dbReference type="FunFam" id="3.30.70.270:FF:000001">
    <property type="entry name" value="Diguanylate cyclase domain protein"/>
    <property type="match status" value="1"/>
</dbReference>